<dbReference type="Pfam" id="PF05746">
    <property type="entry name" value="DALR_1"/>
    <property type="match status" value="1"/>
</dbReference>
<dbReference type="PRINTS" id="PR01038">
    <property type="entry name" value="TRNASYNTHARG"/>
</dbReference>
<dbReference type="InterPro" id="IPR035684">
    <property type="entry name" value="ArgRS_core"/>
</dbReference>
<keyword evidence="4 8" id="KW-0067">ATP-binding</keyword>
<keyword evidence="6 8" id="KW-0030">Aminoacyl-tRNA synthetase</keyword>
<keyword evidence="2 8" id="KW-0436">Ligase</keyword>
<dbReference type="Gene3D" id="1.10.730.10">
    <property type="entry name" value="Isoleucyl-tRNA Synthetase, Domain 1"/>
    <property type="match status" value="1"/>
</dbReference>
<dbReference type="PANTHER" id="PTHR11956">
    <property type="entry name" value="ARGINYL-TRNA SYNTHETASE"/>
    <property type="match status" value="1"/>
</dbReference>
<evidence type="ECO:0000256" key="6">
    <source>
        <dbReference type="ARBA" id="ARBA00023146"/>
    </source>
</evidence>
<keyword evidence="8" id="KW-0963">Cytoplasm</keyword>
<evidence type="ECO:0000256" key="2">
    <source>
        <dbReference type="ARBA" id="ARBA00022598"/>
    </source>
</evidence>
<comment type="subunit">
    <text evidence="8">Monomer.</text>
</comment>
<dbReference type="InterPro" id="IPR009080">
    <property type="entry name" value="tRNAsynth_Ia_anticodon-bd"/>
</dbReference>
<dbReference type="EMBL" id="PCXL01000008">
    <property type="protein sequence ID" value="PIR38787.1"/>
    <property type="molecule type" value="Genomic_DNA"/>
</dbReference>
<dbReference type="SMART" id="SM00836">
    <property type="entry name" value="DALR_1"/>
    <property type="match status" value="1"/>
</dbReference>
<dbReference type="Pfam" id="PF03485">
    <property type="entry name" value="Arg_tRNA_synt_N"/>
    <property type="match status" value="1"/>
</dbReference>
<dbReference type="AlphaFoldDB" id="A0A2H0QWZ8"/>
<dbReference type="InterPro" id="IPR014729">
    <property type="entry name" value="Rossmann-like_a/b/a_fold"/>
</dbReference>
<feature type="domain" description="DALR anticodon binding" evidence="10">
    <location>
        <begin position="450"/>
        <end position="564"/>
    </location>
</feature>
<keyword evidence="5 8" id="KW-0648">Protein biosynthesis</keyword>
<name>A0A2H0QWZ8_9BACT</name>
<evidence type="ECO:0000259" key="11">
    <source>
        <dbReference type="SMART" id="SM01016"/>
    </source>
</evidence>
<dbReference type="InterPro" id="IPR008909">
    <property type="entry name" value="DALR_anticod-bd"/>
</dbReference>
<evidence type="ECO:0000256" key="1">
    <source>
        <dbReference type="ARBA" id="ARBA00005594"/>
    </source>
</evidence>
<dbReference type="SUPFAM" id="SSF47323">
    <property type="entry name" value="Anticodon-binding domain of a subclass of class I aminoacyl-tRNA synthetases"/>
    <property type="match status" value="1"/>
</dbReference>
<dbReference type="PANTHER" id="PTHR11956:SF5">
    <property type="entry name" value="ARGININE--TRNA LIGASE, CYTOPLASMIC"/>
    <property type="match status" value="1"/>
</dbReference>
<dbReference type="InterPro" id="IPR005148">
    <property type="entry name" value="Arg-tRNA-synth_N"/>
</dbReference>
<keyword evidence="3 8" id="KW-0547">Nucleotide-binding</keyword>
<comment type="subcellular location">
    <subcellularLocation>
        <location evidence="8">Cytoplasm</location>
    </subcellularLocation>
</comment>
<evidence type="ECO:0000259" key="10">
    <source>
        <dbReference type="SMART" id="SM00836"/>
    </source>
</evidence>
<gene>
    <name evidence="8 12" type="primary">argS</name>
    <name evidence="12" type="ORF">COV34_00510</name>
</gene>
<comment type="caution">
    <text evidence="12">The sequence shown here is derived from an EMBL/GenBank/DDBJ whole genome shotgun (WGS) entry which is preliminary data.</text>
</comment>
<dbReference type="Gene3D" id="3.30.1360.70">
    <property type="entry name" value="Arginyl tRNA synthetase N-terminal domain"/>
    <property type="match status" value="1"/>
</dbReference>
<evidence type="ECO:0000256" key="7">
    <source>
        <dbReference type="ARBA" id="ARBA00049339"/>
    </source>
</evidence>
<comment type="caution">
    <text evidence="8">Lacks conserved residue(s) required for the propagation of feature annotation.</text>
</comment>
<dbReference type="SUPFAM" id="SSF52374">
    <property type="entry name" value="Nucleotidylyl transferase"/>
    <property type="match status" value="1"/>
</dbReference>
<dbReference type="GO" id="GO:0005737">
    <property type="term" value="C:cytoplasm"/>
    <property type="evidence" value="ECO:0007669"/>
    <property type="project" value="UniProtKB-SubCell"/>
</dbReference>
<sequence>MQDAIKQWVKEILGTDADFAVEYPAVLEHGDYAVNIAMVEAKKEGKNTRELAESYKEKLDANLLPDIEKIEVAGPGFINIFLKKEFFGKTVGEILEKRGEYGKNKTLNKKISYEYTNTNVLKPMHIGHLMGNVIGESLSRIAEWNGADVLRNTYQGDVGLHIAKTIWGLQQLEGIKDSGNLSADVTYVGEAYAKGAAAYEDDELAQAEIKEINKKVYDGTDTEIEKLKDWAKDVSLRHFRELYKILGTTFDDEMFESEVAEDALTIVNEYKEKGIFEESDDAIVFNGKKYDEALHTRVFVTSQGVPTYEAKDIAHALRKYKKYHFDESLIITANEQDEYFKVVLTALAHINPEIAEKTTHISHGMLKLTTGKMSSRTGNIITGEALLEQSFAGVQEKIQEEKEGLVSTDDVQNIGVAAIKYTILKQAPGRDIIFDFEKSLSFEGDSGPYLQYTAVRTKAIKEKAKTEGVSHNVERSESFGAQTIERMLHRFPEVVKRAHTELAPQAITTYLIELASAFNTFYGAEKIVDKDDVNSPYKLALTEAVGQVVRNGLYLLGIKTPEKM</sequence>
<dbReference type="Proteomes" id="UP000231333">
    <property type="component" value="Unassembled WGS sequence"/>
</dbReference>
<comment type="similarity">
    <text evidence="1 8 9">Belongs to the class-I aminoacyl-tRNA synthetase family.</text>
</comment>
<evidence type="ECO:0000256" key="4">
    <source>
        <dbReference type="ARBA" id="ARBA00022840"/>
    </source>
</evidence>
<organism evidence="12 13">
    <name type="scientific">Candidatus Zambryskibacteria bacterium CG10_big_fil_rev_8_21_14_0_10_42_12</name>
    <dbReference type="NCBI Taxonomy" id="1975115"/>
    <lineage>
        <taxon>Bacteria</taxon>
        <taxon>Candidatus Zambryskiibacteriota</taxon>
    </lineage>
</organism>
<dbReference type="GO" id="GO:0004814">
    <property type="term" value="F:arginine-tRNA ligase activity"/>
    <property type="evidence" value="ECO:0007669"/>
    <property type="project" value="UniProtKB-UniRule"/>
</dbReference>
<dbReference type="Pfam" id="PF00750">
    <property type="entry name" value="tRNA-synt_1d"/>
    <property type="match status" value="1"/>
</dbReference>
<dbReference type="GO" id="GO:0006420">
    <property type="term" value="P:arginyl-tRNA aminoacylation"/>
    <property type="evidence" value="ECO:0007669"/>
    <property type="project" value="UniProtKB-UniRule"/>
</dbReference>
<evidence type="ECO:0000313" key="13">
    <source>
        <dbReference type="Proteomes" id="UP000231333"/>
    </source>
</evidence>
<dbReference type="NCBIfam" id="TIGR00456">
    <property type="entry name" value="argS"/>
    <property type="match status" value="1"/>
</dbReference>
<accession>A0A2H0QWZ8</accession>
<dbReference type="InterPro" id="IPR036695">
    <property type="entry name" value="Arg-tRNA-synth_N_sf"/>
</dbReference>
<evidence type="ECO:0000313" key="12">
    <source>
        <dbReference type="EMBL" id="PIR38787.1"/>
    </source>
</evidence>
<proteinExistence type="inferred from homology"/>
<dbReference type="GO" id="GO:0005524">
    <property type="term" value="F:ATP binding"/>
    <property type="evidence" value="ECO:0007669"/>
    <property type="project" value="UniProtKB-UniRule"/>
</dbReference>
<dbReference type="FunFam" id="1.10.730.10:FF:000006">
    <property type="entry name" value="Arginyl-tRNA synthetase 2, mitochondrial"/>
    <property type="match status" value="1"/>
</dbReference>
<dbReference type="Gene3D" id="3.40.50.620">
    <property type="entry name" value="HUPs"/>
    <property type="match status" value="1"/>
</dbReference>
<dbReference type="EC" id="6.1.1.19" evidence="8"/>
<feature type="domain" description="Arginyl tRNA synthetase N-terminal" evidence="11">
    <location>
        <begin position="3"/>
        <end position="82"/>
    </location>
</feature>
<evidence type="ECO:0000256" key="5">
    <source>
        <dbReference type="ARBA" id="ARBA00022917"/>
    </source>
</evidence>
<reference evidence="12 13" key="1">
    <citation type="submission" date="2017-09" db="EMBL/GenBank/DDBJ databases">
        <title>Depth-based differentiation of microbial function through sediment-hosted aquifers and enrichment of novel symbionts in the deep terrestrial subsurface.</title>
        <authorList>
            <person name="Probst A.J."/>
            <person name="Ladd B."/>
            <person name="Jarett J.K."/>
            <person name="Geller-Mcgrath D.E."/>
            <person name="Sieber C.M."/>
            <person name="Emerson J.B."/>
            <person name="Anantharaman K."/>
            <person name="Thomas B.C."/>
            <person name="Malmstrom R."/>
            <person name="Stieglmeier M."/>
            <person name="Klingl A."/>
            <person name="Woyke T."/>
            <person name="Ryan C.M."/>
            <person name="Banfield J.F."/>
        </authorList>
    </citation>
    <scope>NUCLEOTIDE SEQUENCE [LARGE SCALE GENOMIC DNA]</scope>
    <source>
        <strain evidence="12">CG10_big_fil_rev_8_21_14_0_10_42_12</strain>
    </source>
</reference>
<evidence type="ECO:0000256" key="9">
    <source>
        <dbReference type="RuleBase" id="RU363038"/>
    </source>
</evidence>
<protein>
    <recommendedName>
        <fullName evidence="8">Arginine--tRNA ligase</fullName>
        <ecNumber evidence="8">6.1.1.19</ecNumber>
    </recommendedName>
    <alternativeName>
        <fullName evidence="8">Arginyl-tRNA synthetase</fullName>
        <shortName evidence="8">ArgRS</shortName>
    </alternativeName>
</protein>
<comment type="catalytic activity">
    <reaction evidence="7 8">
        <text>tRNA(Arg) + L-arginine + ATP = L-arginyl-tRNA(Arg) + AMP + diphosphate</text>
        <dbReference type="Rhea" id="RHEA:20301"/>
        <dbReference type="Rhea" id="RHEA-COMP:9658"/>
        <dbReference type="Rhea" id="RHEA-COMP:9673"/>
        <dbReference type="ChEBI" id="CHEBI:30616"/>
        <dbReference type="ChEBI" id="CHEBI:32682"/>
        <dbReference type="ChEBI" id="CHEBI:33019"/>
        <dbReference type="ChEBI" id="CHEBI:78442"/>
        <dbReference type="ChEBI" id="CHEBI:78513"/>
        <dbReference type="ChEBI" id="CHEBI:456215"/>
        <dbReference type="EC" id="6.1.1.19"/>
    </reaction>
</comment>
<dbReference type="SMART" id="SM01016">
    <property type="entry name" value="Arg_tRNA_synt_N"/>
    <property type="match status" value="1"/>
</dbReference>
<evidence type="ECO:0000256" key="8">
    <source>
        <dbReference type="HAMAP-Rule" id="MF_00123"/>
    </source>
</evidence>
<dbReference type="HAMAP" id="MF_00123">
    <property type="entry name" value="Arg_tRNA_synth"/>
    <property type="match status" value="1"/>
</dbReference>
<evidence type="ECO:0000256" key="3">
    <source>
        <dbReference type="ARBA" id="ARBA00022741"/>
    </source>
</evidence>
<dbReference type="InterPro" id="IPR001278">
    <property type="entry name" value="Arg-tRNA-ligase"/>
</dbReference>
<dbReference type="SUPFAM" id="SSF55190">
    <property type="entry name" value="Arginyl-tRNA synthetase (ArgRS), N-terminal 'additional' domain"/>
    <property type="match status" value="1"/>
</dbReference>